<keyword evidence="3" id="KW-1185">Reference proteome</keyword>
<protein>
    <recommendedName>
        <fullName evidence="4">Peptidase inhibitor family I36</fullName>
    </recommendedName>
</protein>
<keyword evidence="1" id="KW-0732">Signal</keyword>
<organism evidence="2 3">
    <name type="scientific">Streptomyces coerulescens</name>
    <dbReference type="NCBI Taxonomy" id="29304"/>
    <lineage>
        <taxon>Bacteria</taxon>
        <taxon>Bacillati</taxon>
        <taxon>Actinomycetota</taxon>
        <taxon>Actinomycetes</taxon>
        <taxon>Kitasatosporales</taxon>
        <taxon>Streptomycetaceae</taxon>
        <taxon>Streptomyces</taxon>
    </lineage>
</organism>
<comment type="caution">
    <text evidence="2">The sequence shown here is derived from an EMBL/GenBank/DDBJ whole genome shotgun (WGS) entry which is preliminary data.</text>
</comment>
<evidence type="ECO:0000313" key="2">
    <source>
        <dbReference type="EMBL" id="MFC5217599.1"/>
    </source>
</evidence>
<evidence type="ECO:0000256" key="1">
    <source>
        <dbReference type="SAM" id="SignalP"/>
    </source>
</evidence>
<sequence>MRIASKLAGVLLAAGAVAVTATPAQAYSFDNYKDGKCVAEELCMYYHSTSYSSSSFMDYYDEEPTHHDDTFKASGPGQGLVVGNNSSSAKCWGTRYNYAIFFNSNFKGERHNHTCDGVRRNTPGWLQNNNASSYEPF</sequence>
<evidence type="ECO:0008006" key="4">
    <source>
        <dbReference type="Google" id="ProtNLM"/>
    </source>
</evidence>
<feature type="signal peptide" evidence="1">
    <location>
        <begin position="1"/>
        <end position="26"/>
    </location>
</feature>
<dbReference type="Proteomes" id="UP001596263">
    <property type="component" value="Unassembled WGS sequence"/>
</dbReference>
<proteinExistence type="predicted"/>
<gene>
    <name evidence="2" type="ORF">ACFPQ9_27585</name>
</gene>
<dbReference type="RefSeq" id="WP_380858821.1">
    <property type="nucleotide sequence ID" value="NZ_JBHSKM010000022.1"/>
</dbReference>
<dbReference type="EMBL" id="JBHSKM010000022">
    <property type="protein sequence ID" value="MFC5217599.1"/>
    <property type="molecule type" value="Genomic_DNA"/>
</dbReference>
<accession>A0ABW0CP33</accession>
<feature type="chain" id="PRO_5047303931" description="Peptidase inhibitor family I36" evidence="1">
    <location>
        <begin position="27"/>
        <end position="137"/>
    </location>
</feature>
<name>A0ABW0CP33_STRCD</name>
<evidence type="ECO:0000313" key="3">
    <source>
        <dbReference type="Proteomes" id="UP001596263"/>
    </source>
</evidence>
<reference evidence="3" key="1">
    <citation type="journal article" date="2019" name="Int. J. Syst. Evol. Microbiol.">
        <title>The Global Catalogue of Microorganisms (GCM) 10K type strain sequencing project: providing services to taxonomists for standard genome sequencing and annotation.</title>
        <authorList>
            <consortium name="The Broad Institute Genomics Platform"/>
            <consortium name="The Broad Institute Genome Sequencing Center for Infectious Disease"/>
            <person name="Wu L."/>
            <person name="Ma J."/>
        </authorList>
    </citation>
    <scope>NUCLEOTIDE SEQUENCE [LARGE SCALE GENOMIC DNA]</scope>
    <source>
        <strain evidence="3">KCTC 42586</strain>
    </source>
</reference>